<accession>A0A8T2ILA6</accession>
<evidence type="ECO:0000256" key="1">
    <source>
        <dbReference type="ARBA" id="ARBA00023002"/>
    </source>
</evidence>
<protein>
    <submittedName>
        <fullName evidence="2">Uncharacterized protein</fullName>
    </submittedName>
</protein>
<sequence length="98" mass="11095">MEYNSQGITVQSVLPLFVSTNMISPLKTNIFIKSPDSFAYDALNSVGYTTRTNGCLSHEIQSFLLHLVLTDFTLTSPTFNSMADKLDTRMKKRRQKVE</sequence>
<dbReference type="Proteomes" id="UP000812440">
    <property type="component" value="Unassembled WGS sequence"/>
</dbReference>
<dbReference type="PANTHER" id="PTHR43899:SF10">
    <property type="entry name" value="20BETA-HYDROXYSTEROID DEHYDROGENASE TYPE 2"/>
    <property type="match status" value="1"/>
</dbReference>
<dbReference type="AlphaFoldDB" id="A0A8T2ILA6"/>
<name>A0A8T2ILA6_9PIPI</name>
<dbReference type="OrthoDB" id="5545019at2759"/>
<dbReference type="GO" id="GO:0005783">
    <property type="term" value="C:endoplasmic reticulum"/>
    <property type="evidence" value="ECO:0007669"/>
    <property type="project" value="TreeGrafter"/>
</dbReference>
<keyword evidence="3" id="KW-1185">Reference proteome</keyword>
<evidence type="ECO:0000313" key="2">
    <source>
        <dbReference type="EMBL" id="KAG8431608.1"/>
    </source>
</evidence>
<gene>
    <name evidence="2" type="ORF">GDO86_017976</name>
</gene>
<dbReference type="EMBL" id="JAACNH010000120">
    <property type="protein sequence ID" value="KAG8431608.1"/>
    <property type="molecule type" value="Genomic_DNA"/>
</dbReference>
<organism evidence="2 3">
    <name type="scientific">Hymenochirus boettgeri</name>
    <name type="common">Congo dwarf clawed frog</name>
    <dbReference type="NCBI Taxonomy" id="247094"/>
    <lineage>
        <taxon>Eukaryota</taxon>
        <taxon>Metazoa</taxon>
        <taxon>Chordata</taxon>
        <taxon>Craniata</taxon>
        <taxon>Vertebrata</taxon>
        <taxon>Euteleostomi</taxon>
        <taxon>Amphibia</taxon>
        <taxon>Batrachia</taxon>
        <taxon>Anura</taxon>
        <taxon>Pipoidea</taxon>
        <taxon>Pipidae</taxon>
        <taxon>Pipinae</taxon>
        <taxon>Hymenochirus</taxon>
    </lineage>
</organism>
<dbReference type="PANTHER" id="PTHR43899">
    <property type="entry name" value="RH59310P"/>
    <property type="match status" value="1"/>
</dbReference>
<dbReference type="GO" id="GO:0016491">
    <property type="term" value="F:oxidoreductase activity"/>
    <property type="evidence" value="ECO:0007669"/>
    <property type="project" value="UniProtKB-KW"/>
</dbReference>
<proteinExistence type="predicted"/>
<comment type="caution">
    <text evidence="2">The sequence shown here is derived from an EMBL/GenBank/DDBJ whole genome shotgun (WGS) entry which is preliminary data.</text>
</comment>
<reference evidence="2" key="1">
    <citation type="thesis" date="2020" institute="ProQuest LLC" country="789 East Eisenhower Parkway, Ann Arbor, MI, USA">
        <title>Comparative Genomics and Chromosome Evolution.</title>
        <authorList>
            <person name="Mudd A.B."/>
        </authorList>
    </citation>
    <scope>NUCLEOTIDE SEQUENCE</scope>
    <source>
        <strain evidence="2">Female2</strain>
        <tissue evidence="2">Blood</tissue>
    </source>
</reference>
<dbReference type="InterPro" id="IPR051019">
    <property type="entry name" value="VLCFA-Steroid_DH"/>
</dbReference>
<keyword evidence="1" id="KW-0560">Oxidoreductase</keyword>
<evidence type="ECO:0000313" key="3">
    <source>
        <dbReference type="Proteomes" id="UP000812440"/>
    </source>
</evidence>